<dbReference type="RefSeq" id="WP_311423199.1">
    <property type="nucleotide sequence ID" value="NZ_JAVREH010000013.1"/>
</dbReference>
<evidence type="ECO:0000259" key="1">
    <source>
        <dbReference type="Pfam" id="PF05378"/>
    </source>
</evidence>
<protein>
    <submittedName>
        <fullName evidence="2">Hydantoinase/oxoprolinase N-terminal domain-containing protein</fullName>
    </submittedName>
</protein>
<dbReference type="Pfam" id="PF05378">
    <property type="entry name" value="Hydant_A_N"/>
    <property type="match status" value="1"/>
</dbReference>
<sequence>MSPPVGEPVYAGISLRHHRCDAVVIQGGDVRPLPPVAAGPHAIDELLAAVVRAAPGALEAVTVDISQVLLAAVVQPLPDVPLVMVIRIVPRAASDPALARSPAELVERLIARRFTVAGGHDLLGNELCPLDVTGVVELCRELQAAAITRVAIVGAGSQAQPQHERDVADAVQAALPDARISAASGFGGQGLVAREATVTLDCALAALTDRLLRRCERALARSAPKASLRVARGDGGYSTPAQVRALPVVALGADDALQLRGAAYLKGILDCRILLPRPSGQVAGDVRRGLVVVRSGELAGIGTELVVPTAVLAPDPGPSPEDGELRRVTDVPVVLTDRDAAELACTGAAVSQPTSWLDEVAFIRSAPQLERVRQDAEQRATAIVMANGAAPGSTYIAEVSTVAVPYSPSGMVRVRVRVAGAPDTEAGRAAIREPVSP</sequence>
<accession>A0ABU2JAM8</accession>
<dbReference type="InterPro" id="IPR045079">
    <property type="entry name" value="Oxoprolinase-like"/>
</dbReference>
<evidence type="ECO:0000313" key="2">
    <source>
        <dbReference type="EMBL" id="MDT0262047.1"/>
    </source>
</evidence>
<name>A0ABU2JAM8_9ACTN</name>
<proteinExistence type="predicted"/>
<dbReference type="InterPro" id="IPR008040">
    <property type="entry name" value="Hydant_A_N"/>
</dbReference>
<keyword evidence="3" id="KW-1185">Reference proteome</keyword>
<reference evidence="3" key="1">
    <citation type="submission" date="2023-07" db="EMBL/GenBank/DDBJ databases">
        <title>30 novel species of actinomycetes from the DSMZ collection.</title>
        <authorList>
            <person name="Nouioui I."/>
        </authorList>
    </citation>
    <scope>NUCLEOTIDE SEQUENCE [LARGE SCALE GENOMIC DNA]</scope>
    <source>
        <strain evidence="3">DSM 44399</strain>
    </source>
</reference>
<comment type="caution">
    <text evidence="2">The sequence shown here is derived from an EMBL/GenBank/DDBJ whole genome shotgun (WGS) entry which is preliminary data.</text>
</comment>
<gene>
    <name evidence="2" type="ORF">RM423_11630</name>
</gene>
<dbReference type="EMBL" id="JAVREH010000013">
    <property type="protein sequence ID" value="MDT0262047.1"/>
    <property type="molecule type" value="Genomic_DNA"/>
</dbReference>
<dbReference type="PANTHER" id="PTHR11365:SF23">
    <property type="entry name" value="HYPOTHETICAL 5-OXOPROLINASE (EUROFUNG)-RELATED"/>
    <property type="match status" value="1"/>
</dbReference>
<dbReference type="Proteomes" id="UP001183176">
    <property type="component" value="Unassembled WGS sequence"/>
</dbReference>
<dbReference type="PANTHER" id="PTHR11365">
    <property type="entry name" value="5-OXOPROLINASE RELATED"/>
    <property type="match status" value="1"/>
</dbReference>
<evidence type="ECO:0000313" key="3">
    <source>
        <dbReference type="Proteomes" id="UP001183176"/>
    </source>
</evidence>
<feature type="domain" description="Hydantoinase/oxoprolinase N-terminal" evidence="1">
    <location>
        <begin position="110"/>
        <end position="173"/>
    </location>
</feature>
<organism evidence="2 3">
    <name type="scientific">Jatrophihabitans lederbergiae</name>
    <dbReference type="NCBI Taxonomy" id="3075547"/>
    <lineage>
        <taxon>Bacteria</taxon>
        <taxon>Bacillati</taxon>
        <taxon>Actinomycetota</taxon>
        <taxon>Actinomycetes</taxon>
        <taxon>Jatrophihabitantales</taxon>
        <taxon>Jatrophihabitantaceae</taxon>
        <taxon>Jatrophihabitans</taxon>
    </lineage>
</organism>